<dbReference type="EMBL" id="JARJCM010000112">
    <property type="protein sequence ID" value="KAJ7028421.1"/>
    <property type="molecule type" value="Genomic_DNA"/>
</dbReference>
<name>A0AAD6SKA9_9AGAR</name>
<evidence type="ECO:0000313" key="2">
    <source>
        <dbReference type="Proteomes" id="UP001218188"/>
    </source>
</evidence>
<evidence type="ECO:0008006" key="3">
    <source>
        <dbReference type="Google" id="ProtNLM"/>
    </source>
</evidence>
<protein>
    <recommendedName>
        <fullName evidence="3">F-box domain-containing protein</fullName>
    </recommendedName>
</protein>
<reference evidence="1" key="1">
    <citation type="submission" date="2023-03" db="EMBL/GenBank/DDBJ databases">
        <title>Massive genome expansion in bonnet fungi (Mycena s.s.) driven by repeated elements and novel gene families across ecological guilds.</title>
        <authorList>
            <consortium name="Lawrence Berkeley National Laboratory"/>
            <person name="Harder C.B."/>
            <person name="Miyauchi S."/>
            <person name="Viragh M."/>
            <person name="Kuo A."/>
            <person name="Thoen E."/>
            <person name="Andreopoulos B."/>
            <person name="Lu D."/>
            <person name="Skrede I."/>
            <person name="Drula E."/>
            <person name="Henrissat B."/>
            <person name="Morin E."/>
            <person name="Kohler A."/>
            <person name="Barry K."/>
            <person name="LaButti K."/>
            <person name="Morin E."/>
            <person name="Salamov A."/>
            <person name="Lipzen A."/>
            <person name="Mereny Z."/>
            <person name="Hegedus B."/>
            <person name="Baldrian P."/>
            <person name="Stursova M."/>
            <person name="Weitz H."/>
            <person name="Taylor A."/>
            <person name="Grigoriev I.V."/>
            <person name="Nagy L.G."/>
            <person name="Martin F."/>
            <person name="Kauserud H."/>
        </authorList>
    </citation>
    <scope>NUCLEOTIDE SEQUENCE</scope>
    <source>
        <strain evidence="1">CBHHK200</strain>
    </source>
</reference>
<comment type="caution">
    <text evidence="1">The sequence shown here is derived from an EMBL/GenBank/DDBJ whole genome shotgun (WGS) entry which is preliminary data.</text>
</comment>
<proteinExistence type="predicted"/>
<dbReference type="Proteomes" id="UP001218188">
    <property type="component" value="Unassembled WGS sequence"/>
</dbReference>
<keyword evidence="2" id="KW-1185">Reference proteome</keyword>
<evidence type="ECO:0000313" key="1">
    <source>
        <dbReference type="EMBL" id="KAJ7028421.1"/>
    </source>
</evidence>
<organism evidence="1 2">
    <name type="scientific">Mycena alexandri</name>
    <dbReference type="NCBI Taxonomy" id="1745969"/>
    <lineage>
        <taxon>Eukaryota</taxon>
        <taxon>Fungi</taxon>
        <taxon>Dikarya</taxon>
        <taxon>Basidiomycota</taxon>
        <taxon>Agaricomycotina</taxon>
        <taxon>Agaricomycetes</taxon>
        <taxon>Agaricomycetidae</taxon>
        <taxon>Agaricales</taxon>
        <taxon>Marasmiineae</taxon>
        <taxon>Mycenaceae</taxon>
        <taxon>Mycena</taxon>
    </lineage>
</organism>
<gene>
    <name evidence="1" type="ORF">C8F04DRAFT_1290946</name>
</gene>
<dbReference type="AlphaFoldDB" id="A0AAD6SKA9"/>
<sequence>MPFVTQSLACPSKIPGLPPESELGEIFMQCLPDSPGPGRNDSPGVLLDVCRVWSEIASSTPSLWSTLHSGRAHFTRFEGRHAAQFDKLSAAWLSRARNRPISLFVDGPLHQLLSSLQQYANRVKHLDLRVPNKDLQQMKKIAFPSLIKLKITLAEPDEYSSPTEVDYVELLRAALCVAECEFVGQKSWADSVPAPQPRPLTHRHLQHLRLGSSHHNWGTHNPSILQYVTLPALQSLFISDFDDLRVNTLEEFFARSGSSPPLQSLHMVARNPAFVGLENGVRRLAYMTDLTLEFRHDIRNLNFLEMLTDPLCLPSLRSLTVTGGWIDFLEYRTVVRTFATRRLHSFRIIQVDPPYLAPDILAALRQLVDEGMHIWIGTPDVNAVNLV</sequence>
<accession>A0AAD6SKA9</accession>